<dbReference type="InterPro" id="IPR042099">
    <property type="entry name" value="ANL_N_sf"/>
</dbReference>
<dbReference type="PROSITE" id="PS00455">
    <property type="entry name" value="AMP_BINDING"/>
    <property type="match status" value="1"/>
</dbReference>
<dbReference type="FunFam" id="3.40.50.980:FF:000001">
    <property type="entry name" value="Non-ribosomal peptide synthetase"/>
    <property type="match status" value="1"/>
</dbReference>
<evidence type="ECO:0000259" key="8">
    <source>
        <dbReference type="PROSITE" id="PS50075"/>
    </source>
</evidence>
<dbReference type="Pfam" id="PF00550">
    <property type="entry name" value="PP-binding"/>
    <property type="match status" value="4"/>
</dbReference>
<dbReference type="InterPro" id="IPR023213">
    <property type="entry name" value="CAT-like_dom_sf"/>
</dbReference>
<dbReference type="InterPro" id="IPR001227">
    <property type="entry name" value="Ac_transferase_dom_sf"/>
</dbReference>
<evidence type="ECO:0000256" key="1">
    <source>
        <dbReference type="ARBA" id="ARBA00001957"/>
    </source>
</evidence>
<dbReference type="InterPro" id="IPR020841">
    <property type="entry name" value="PKS_Beta-ketoAc_synthase_dom"/>
</dbReference>
<dbReference type="Pfam" id="PF00501">
    <property type="entry name" value="AMP-binding"/>
    <property type="match status" value="1"/>
</dbReference>
<dbReference type="Pfam" id="PF16197">
    <property type="entry name" value="KAsynt_C_assoc"/>
    <property type="match status" value="1"/>
</dbReference>
<accession>A0AAV5NUD2</accession>
<evidence type="ECO:0000256" key="5">
    <source>
        <dbReference type="ARBA" id="ARBA00022679"/>
    </source>
</evidence>
<name>A0AAV5NUD2_9VIBR</name>
<dbReference type="Gene3D" id="3.30.70.3290">
    <property type="match status" value="1"/>
</dbReference>
<dbReference type="InterPro" id="IPR020806">
    <property type="entry name" value="PKS_PP-bd"/>
</dbReference>
<dbReference type="InterPro" id="IPR045851">
    <property type="entry name" value="AMP-bd_C_sf"/>
</dbReference>
<dbReference type="InterPro" id="IPR014031">
    <property type="entry name" value="Ketoacyl_synth_C"/>
</dbReference>
<feature type="region of interest" description="Disordered" evidence="7">
    <location>
        <begin position="861"/>
        <end position="886"/>
    </location>
</feature>
<dbReference type="Pfam" id="PF00975">
    <property type="entry name" value="Thioesterase"/>
    <property type="match status" value="1"/>
</dbReference>
<dbReference type="InterPro" id="IPR006162">
    <property type="entry name" value="Ppantetheine_attach_site"/>
</dbReference>
<dbReference type="Pfam" id="PF13193">
    <property type="entry name" value="AMP-binding_C"/>
    <property type="match status" value="1"/>
</dbReference>
<protein>
    <recommendedName>
        <fullName evidence="12">Amino acid adenylation domain-containing protein</fullName>
    </recommendedName>
</protein>
<dbReference type="GO" id="GO:0031177">
    <property type="term" value="F:phosphopantetheine binding"/>
    <property type="evidence" value="ECO:0007669"/>
    <property type="project" value="InterPro"/>
</dbReference>
<evidence type="ECO:0000313" key="10">
    <source>
        <dbReference type="EMBL" id="GLQ74246.1"/>
    </source>
</evidence>
<dbReference type="RefSeq" id="WP_126606476.1">
    <property type="nucleotide sequence ID" value="NZ_AP025145.1"/>
</dbReference>
<dbReference type="InterPro" id="IPR016039">
    <property type="entry name" value="Thiolase-like"/>
</dbReference>
<dbReference type="SUPFAM" id="SSF52777">
    <property type="entry name" value="CoA-dependent acyltransferases"/>
    <property type="match status" value="6"/>
</dbReference>
<dbReference type="Pfam" id="PF02801">
    <property type="entry name" value="Ketoacyl-synt_C"/>
    <property type="match status" value="1"/>
</dbReference>
<dbReference type="CDD" id="cd00833">
    <property type="entry name" value="PKS"/>
    <property type="match status" value="1"/>
</dbReference>
<gene>
    <name evidence="10" type="ORF">GCM10007932_36070</name>
</gene>
<dbReference type="InterPro" id="IPR001031">
    <property type="entry name" value="Thioesterase"/>
</dbReference>
<dbReference type="PROSITE" id="PS52004">
    <property type="entry name" value="KS3_2"/>
    <property type="match status" value="1"/>
</dbReference>
<dbReference type="SUPFAM" id="SSF53901">
    <property type="entry name" value="Thiolase-like"/>
    <property type="match status" value="1"/>
</dbReference>
<dbReference type="Gene3D" id="3.40.50.1820">
    <property type="entry name" value="alpha/beta hydrolase"/>
    <property type="match status" value="1"/>
</dbReference>
<evidence type="ECO:0000256" key="4">
    <source>
        <dbReference type="ARBA" id="ARBA00022553"/>
    </source>
</evidence>
<dbReference type="SMART" id="SM00823">
    <property type="entry name" value="PKS_PP"/>
    <property type="match status" value="4"/>
</dbReference>
<dbReference type="Gene3D" id="3.40.50.12780">
    <property type="entry name" value="N-terminal domain of ligase-like"/>
    <property type="match status" value="1"/>
</dbReference>
<dbReference type="SMART" id="SM00827">
    <property type="entry name" value="PKS_AT"/>
    <property type="match status" value="1"/>
</dbReference>
<reference evidence="11" key="1">
    <citation type="journal article" date="2019" name="Int. J. Syst. Evol. Microbiol.">
        <title>The Global Catalogue of Microorganisms (GCM) 10K type strain sequencing project: providing services to taxonomists for standard genome sequencing and annotation.</title>
        <authorList>
            <consortium name="The Broad Institute Genomics Platform"/>
            <consortium name="The Broad Institute Genome Sequencing Center for Infectious Disease"/>
            <person name="Wu L."/>
            <person name="Ma J."/>
        </authorList>
    </citation>
    <scope>NUCLEOTIDE SEQUENCE [LARGE SCALE GENOMIC DNA]</scope>
    <source>
        <strain evidence="11">NBRC 15640</strain>
    </source>
</reference>
<dbReference type="InterPro" id="IPR036736">
    <property type="entry name" value="ACP-like_sf"/>
</dbReference>
<dbReference type="GO" id="GO:0004315">
    <property type="term" value="F:3-oxoacyl-[acyl-carrier-protein] synthase activity"/>
    <property type="evidence" value="ECO:0007669"/>
    <property type="project" value="InterPro"/>
</dbReference>
<dbReference type="Gene3D" id="3.30.559.30">
    <property type="entry name" value="Nonribosomal peptide synthetase, condensation domain"/>
    <property type="match status" value="3"/>
</dbReference>
<keyword evidence="5" id="KW-0808">Transferase</keyword>
<dbReference type="Pfam" id="PF00668">
    <property type="entry name" value="Condensation"/>
    <property type="match status" value="3"/>
</dbReference>
<dbReference type="InterPro" id="IPR010071">
    <property type="entry name" value="AA_adenyl_dom"/>
</dbReference>
<feature type="domain" description="Carrier" evidence="8">
    <location>
        <begin position="2529"/>
        <end position="2604"/>
    </location>
</feature>
<dbReference type="SUPFAM" id="SSF56801">
    <property type="entry name" value="Acetyl-CoA synthetase-like"/>
    <property type="match status" value="1"/>
</dbReference>
<evidence type="ECO:0000256" key="7">
    <source>
        <dbReference type="SAM" id="MobiDB-lite"/>
    </source>
</evidence>
<proteinExistence type="inferred from homology"/>
<evidence type="ECO:0000259" key="9">
    <source>
        <dbReference type="PROSITE" id="PS52004"/>
    </source>
</evidence>
<dbReference type="Gene3D" id="3.30.300.30">
    <property type="match status" value="1"/>
</dbReference>
<comment type="cofactor">
    <cofactor evidence="1">
        <name>pantetheine 4'-phosphate</name>
        <dbReference type="ChEBI" id="CHEBI:47942"/>
    </cofactor>
</comment>
<dbReference type="SUPFAM" id="SSF47336">
    <property type="entry name" value="ACP-like"/>
    <property type="match status" value="4"/>
</dbReference>
<dbReference type="Gene3D" id="3.40.47.10">
    <property type="match status" value="1"/>
</dbReference>
<dbReference type="InterPro" id="IPR032821">
    <property type="entry name" value="PKS_assoc"/>
</dbReference>
<dbReference type="Gene3D" id="3.30.70.250">
    <property type="entry name" value="Malonyl-CoA ACP transacylase, ACP-binding"/>
    <property type="match status" value="1"/>
</dbReference>
<comment type="pathway">
    <text evidence="2">Lipid metabolism; fatty acid biosynthesis.</text>
</comment>
<dbReference type="Proteomes" id="UP001156690">
    <property type="component" value="Unassembled WGS sequence"/>
</dbReference>
<dbReference type="InterPro" id="IPR018201">
    <property type="entry name" value="Ketoacyl_synth_AS"/>
</dbReference>
<dbReference type="InterPro" id="IPR025110">
    <property type="entry name" value="AMP-bd_C"/>
</dbReference>
<dbReference type="SUPFAM" id="SSF52151">
    <property type="entry name" value="FabD/lysophospholipase-like"/>
    <property type="match status" value="1"/>
</dbReference>
<dbReference type="Gene3D" id="1.10.287.1960">
    <property type="match status" value="1"/>
</dbReference>
<dbReference type="PANTHER" id="PTHR45527:SF1">
    <property type="entry name" value="FATTY ACID SYNTHASE"/>
    <property type="match status" value="1"/>
</dbReference>
<dbReference type="InterPro" id="IPR009081">
    <property type="entry name" value="PP-bd_ACP"/>
</dbReference>
<dbReference type="InterPro" id="IPR020845">
    <property type="entry name" value="AMP-binding_CS"/>
</dbReference>
<sequence length="3440" mass="384301">MSQVSEFDIAVIGIAGQFPSAKDKEQFWQNLNQGQVGVRELRSDERVLSKSDDARIWTGGVLDGRDTFDAHFFGIRERDAQLFDPQLRLSFEQTWLSIEDAGYASKVKDHIIGLFMGAGLNHEWIQKARHHIDENLAAQYELNTVTYRDFFATRIAYQLGLTGPAITVNTACSTSLVSIHMACQALLADECEMAVAGGVHLIPNYVGYEYQNGMVLSPDGQCRPFDHTAEGTIWGEGAAFVTLKKASDAIEAGDRIYAMVKGSAINNDGNAKVGYTAPSVTGQEQVIRQALEISDVTPEDIHFIETHGTGTKLGDPLEISAILKVHESRNTPLYLGAVKANIGHLDIAAGVTGFIKAALSLYHRMLPGHPSFEKKSKAIKSLDSRSLLEVNRSPIELPKQNTCYAGVSSFGIGGTNAHVILSSAPELHKPIRSELPYYLLVNSAKSESSAQFMASDLTAVPLQDLADTAYTLFHRKPNLNKRLFCIRDSKKGKVHAEYCATPALGAQLVFVFPGQGSQYRGMSQDLYQTLPAYRRYLDQCFERLENHGFHNAKHKLFDERTPLTTTEDTQPLLFSVQWSLANYLMDLGLQPDYMIGHSLGEIVAATLGGAINLDDAFAFVIERGLLMGTAPKGHMFAVETTELNLLLPAGAFWALHNSPSRKVIGVDDEHERDLLSYLEQNDLTFKRIATEHAFHTPSMHTVALKVQKYCEENMGSEYGSHEPTSSMMPIALNVTGKIEHNTQFDAQYWSSHITDPVLFSQGVNNIIQEANNVTFVEIGPSGGLASCIQEHYSEDVDVKTIQTLGNKHSSMSDYVCILSTLGKCWARGHELEADNLFPHSEYQIVSVPPYRLDRKPYNQVRQQGKYKASTPTRTLPTSNHSEEPKSENTLLDALAAQWQSSFSETLPNLETTNFFSAGGDSLSASSFASGLSKRVGISIPVAWVISGDTLDALYEKLKKAILAPKKSAQVNPDLNQAPLTLAQERMWTMAQLDSIEDYHICEAFRFKGQLCVASLECALNQLILRHASLRTTYHAEGDNVYQQVAQTPSTITLNAIPATEETLPSQIEKGMKYPFDLDKDLMFRATLFKIDSSSHVLLIVVNHIASDGSSMSIIARDLSNFYDAAVNKVAPSLTSIEASYCNYAQQLANKKKSFIPSMEYWLDRLKGLEIQPPIFGSERRTELTPIAKNRTALSPALNMELTKQCKALGVTPFVCLSTLLGLVIGNTQHQRDVAIGTTVSDRPSTPEFEHVVGFFTNTLIMRHDLDSKETLEELLIKNQGDFIQDWGHLHLDFSSLLEAMHVERKTDAHPLFQTMFVSIEKGELPFEDLATSPEPLPALSMPFDLYIDTWLDDEERHFTWKYRTDVHSESSITYLCTQFESMVSAFIKHPNLSIKNELTLPSNKLDIVKWQTGENLPCSHASQTVLQLFEKQCKQHPHRHAVTDADITLTYRQLDQKANQLAHWLNEQGVQAGSAVAICLPRGHHMALAILATMKAGAHYVPIDPSYPLQRMSFMLEDASVGLVIDSQTNHQAWSYPYLSIEALDWDSLPLSQPDVTVSQNDTAYVIYTSGSTGRPKGVTVSHGNLLHYCLAAQQHYDIKPHDAVAQITSIGFDASVEEHMMSLCFGAHLVYRDEAMLTSLDAFAQFIQRHHITVVSLPTALWHVLCDELDTALTGQLQRTLRLCIMGGEAMQPARLAHWQQQDQGHIQLLNTYGPTETTVIATVMDVTHENPHCAQVPIGRPIAEVSAWVMDDSAHPSLPGEAGELWISGPTVAQGYLNLPEQTEKVFVQHHHNEQPTLCYRTGDSVRWNSEGQLVYLGRLDNQIKYRGYRVEPSEIEAIVNQHPAVVEAVVGLRGELLSAWVVSSSSSPTLLNECATQIRAQLPEHMQPTHWALLDKMPLTTNGKTDHKALPTPTSLSTHARSIQPMTEQEAEVAELWKAVLGCKHLKPEDSFFELGGHSLSLTKLFSQIQKKYGIKPDFGAFIRQPTLRSITKALFKEIERFKEAELSDNSEPNFPSMRRTPADPTELSLNQKRLWFLEKSHAGNSWMLHFAWRMSGDLNLSILKQALNLLLIKHQSLRTSIDETDGNPRLKVHAPQGVLTSEFDLTELPSPDKQAQYEQILKECATKSIPLDASSMISATIIKEHKDQITFALSLHHIACDGWSIGLLIKDIDTFYSALSHQTSLPNLSSSCEYADFTQWQNTALNEGHFQPSIEYWHNYLHGIPAVHNIPLDHQRPEVLPDVGLTYRVHIPSTIVNNLNQLGFQTKSTPFMIIHTALSAFLGLISSQKDIVISTAVANRPKEEFEQVVGFFVHTMLLRCQWSGNPTFSELLQSQRDDIAECFSHQHVPIDLLMEKLCQTRSASYAPLSQIMLVFQNNDHGTFSYGDITVTPCDLTRFSQSAKFDLYLSVIPKNDGSYECQWEFNTALFHTQTIQRLAHQFTQLLSGIGHNSQQNLSTLISDNDELDEWVQTADWAQQETVQQHCTPHSGAQKNNISPTHAVADKFDHETMPPPILLPAHADSIMPVTEQEAEVAELWKAVLNCSHIEPEDNFFELGGHSLKLTKLFSQVYKKYGITPDYAAFFNAPTIRAMVKGLSQNRITATPPQQDAQSPEFIRGGAEYYPLTYNQQQLWFLEHLQGSSNQYSMTWIYELEGQICEDQLQRSLDLLQQKHPALRTNFELDDSENVWQKIALKGNTKLQTFDISAFSPHEQQDKLSELSESLLKKPLSLSKDALFQVILVHCADDLHFLAIRLHHIIADGWSVNVLFGDLGELYSTDHTKLLDVNTHQTGLHCGHVAKREQTHNSEDAAKALRFWRKHLLGAPKIHALPTAHPRPDVLPIEGKTYWHDYRSIRDQVNSFSLKQETTPFVTLYTAFSVFIGELSRQQDVVIGTPVANRKSDELDNVVGYFANTIALRSQWDTSENFHSLLQRNHFSLLDSYPHQSLPFQALVNELAPTRSLSHSPIFQIMFVLQNNEFPDVHFDGLSIKPMQSTGQQGQVKFDLAVAVYEDSDQLTMSWEYNSVLFDDQTIITWASDFEQFVSDLLQNPSSAIGKHHSEPSSTDFAMNTAIQSDAPSHESPALMYVCPEKLAVSQRVFAKVLGQDDIKGDTNFFEAGGHSLLSIKLIGKLKKALGENIEIHQFFLSPTPEGVVRSLESSSESFAEKPVFDYLIQGVQPFTIKANTSVQPMVLLPGIGGLGNAFFHLIPHLDAEHIIGFHLLDPDAPTVRALAESLVDTLAKMPNVTKPVFVGHSLGGCVAYLCQEIWQSRFNVQCDITLLDSYPLTGHVGSINALADQFIQAIESQIPLKAKPTEQDISSTEQLLAFLLEHCDTDSEQLAQIELLWLVYQKQASYCFSPDTSCAHQIDYITATAPATVCRLWQQAADRFRLHESQGDHFNMLSPRHAEHTAQLINQAQRSLEPSHLTNSNSEILP</sequence>
<dbReference type="InterPro" id="IPR014030">
    <property type="entry name" value="Ketoacyl_synth_N"/>
</dbReference>
<comment type="similarity">
    <text evidence="6">In the C-terminal section; belongs to the NRP synthetase family.</text>
</comment>
<feature type="domain" description="Carrier" evidence="8">
    <location>
        <begin position="1927"/>
        <end position="2002"/>
    </location>
</feature>
<dbReference type="InterPro" id="IPR014043">
    <property type="entry name" value="Acyl_transferase_dom"/>
</dbReference>
<dbReference type="CDD" id="cd05930">
    <property type="entry name" value="A_NRPS"/>
    <property type="match status" value="1"/>
</dbReference>
<dbReference type="Pfam" id="PF00698">
    <property type="entry name" value="Acyl_transf_1"/>
    <property type="match status" value="1"/>
</dbReference>
<dbReference type="Gene3D" id="3.30.559.10">
    <property type="entry name" value="Chloramphenicol acetyltransferase-like domain"/>
    <property type="match status" value="3"/>
</dbReference>
<dbReference type="PANTHER" id="PTHR45527">
    <property type="entry name" value="NONRIBOSOMAL PEPTIDE SYNTHETASE"/>
    <property type="match status" value="1"/>
</dbReference>
<dbReference type="InterPro" id="IPR000873">
    <property type="entry name" value="AMP-dep_synth/lig_dom"/>
</dbReference>
<evidence type="ECO:0000256" key="2">
    <source>
        <dbReference type="ARBA" id="ARBA00005194"/>
    </source>
</evidence>
<evidence type="ECO:0000313" key="11">
    <source>
        <dbReference type="Proteomes" id="UP001156690"/>
    </source>
</evidence>
<feature type="compositionally biased region" description="Polar residues" evidence="7">
    <location>
        <begin position="869"/>
        <end position="879"/>
    </location>
</feature>
<dbReference type="InterPro" id="IPR016035">
    <property type="entry name" value="Acyl_Trfase/lysoPLipase"/>
</dbReference>
<keyword evidence="4" id="KW-0597">Phosphoprotein</keyword>
<dbReference type="PROSITE" id="PS00012">
    <property type="entry name" value="PHOSPHOPANTETHEINE"/>
    <property type="match status" value="1"/>
</dbReference>
<dbReference type="NCBIfam" id="TIGR01733">
    <property type="entry name" value="AA-adenyl-dom"/>
    <property type="match status" value="1"/>
</dbReference>
<evidence type="ECO:0008006" key="12">
    <source>
        <dbReference type="Google" id="ProtNLM"/>
    </source>
</evidence>
<dbReference type="CDD" id="cd19531">
    <property type="entry name" value="LCL_NRPS-like"/>
    <property type="match status" value="2"/>
</dbReference>
<evidence type="ECO:0000256" key="6">
    <source>
        <dbReference type="ARBA" id="ARBA00029443"/>
    </source>
</evidence>
<dbReference type="PROSITE" id="PS50075">
    <property type="entry name" value="CARRIER"/>
    <property type="match status" value="4"/>
</dbReference>
<dbReference type="GO" id="GO:0006633">
    <property type="term" value="P:fatty acid biosynthetic process"/>
    <property type="evidence" value="ECO:0007669"/>
    <property type="project" value="InterPro"/>
</dbReference>
<dbReference type="Gene3D" id="3.40.366.10">
    <property type="entry name" value="Malonyl-Coenzyme A Acyl Carrier Protein, domain 2"/>
    <property type="match status" value="1"/>
</dbReference>
<dbReference type="Pfam" id="PF00109">
    <property type="entry name" value="ketoacyl-synt"/>
    <property type="match status" value="1"/>
</dbReference>
<dbReference type="SMART" id="SM00825">
    <property type="entry name" value="PKS_KS"/>
    <property type="match status" value="1"/>
</dbReference>
<dbReference type="GO" id="GO:0044550">
    <property type="term" value="P:secondary metabolite biosynthetic process"/>
    <property type="evidence" value="ECO:0007669"/>
    <property type="project" value="TreeGrafter"/>
</dbReference>
<feature type="domain" description="Ketosynthase family 3 (KS3)" evidence="9">
    <location>
        <begin position="6"/>
        <end position="423"/>
    </location>
</feature>
<evidence type="ECO:0000256" key="3">
    <source>
        <dbReference type="ARBA" id="ARBA00022450"/>
    </source>
</evidence>
<dbReference type="GO" id="GO:0043041">
    <property type="term" value="P:amino acid activation for nonribosomal peptide biosynthetic process"/>
    <property type="evidence" value="ECO:0007669"/>
    <property type="project" value="TreeGrafter"/>
</dbReference>
<dbReference type="SUPFAM" id="SSF53474">
    <property type="entry name" value="alpha/beta-Hydrolases"/>
    <property type="match status" value="1"/>
</dbReference>
<dbReference type="PROSITE" id="PS00606">
    <property type="entry name" value="KS3_1"/>
    <property type="match status" value="1"/>
</dbReference>
<organism evidence="10 11">
    <name type="scientific">Vibrio penaeicida</name>
    <dbReference type="NCBI Taxonomy" id="104609"/>
    <lineage>
        <taxon>Bacteria</taxon>
        <taxon>Pseudomonadati</taxon>
        <taxon>Pseudomonadota</taxon>
        <taxon>Gammaproteobacteria</taxon>
        <taxon>Vibrionales</taxon>
        <taxon>Vibrionaceae</taxon>
        <taxon>Vibrio</taxon>
    </lineage>
</organism>
<comment type="caution">
    <text evidence="10">The sequence shown here is derived from an EMBL/GenBank/DDBJ whole genome shotgun (WGS) entry which is preliminary data.</text>
</comment>
<dbReference type="InterPro" id="IPR001242">
    <property type="entry name" value="Condensation_dom"/>
</dbReference>
<keyword evidence="11" id="KW-1185">Reference proteome</keyword>
<keyword evidence="3" id="KW-0596">Phosphopantetheine</keyword>
<dbReference type="GO" id="GO:0005737">
    <property type="term" value="C:cytoplasm"/>
    <property type="evidence" value="ECO:0007669"/>
    <property type="project" value="TreeGrafter"/>
</dbReference>
<feature type="domain" description="Carrier" evidence="8">
    <location>
        <begin position="885"/>
        <end position="961"/>
    </location>
</feature>
<dbReference type="InterPro" id="IPR029058">
    <property type="entry name" value="AB_hydrolase_fold"/>
</dbReference>
<dbReference type="FunFam" id="3.40.50.12780:FF:000012">
    <property type="entry name" value="Non-ribosomal peptide synthetase"/>
    <property type="match status" value="1"/>
</dbReference>
<dbReference type="Gene3D" id="1.10.1200.10">
    <property type="entry name" value="ACP-like"/>
    <property type="match status" value="4"/>
</dbReference>
<dbReference type="EMBL" id="BSNX01000055">
    <property type="protein sequence ID" value="GLQ74246.1"/>
    <property type="molecule type" value="Genomic_DNA"/>
</dbReference>
<feature type="domain" description="Carrier" evidence="8">
    <location>
        <begin position="3090"/>
        <end position="3165"/>
    </location>
</feature>